<feature type="compositionally biased region" description="Polar residues" evidence="2">
    <location>
        <begin position="290"/>
        <end position="309"/>
    </location>
</feature>
<proteinExistence type="predicted"/>
<evidence type="ECO:0000313" key="5">
    <source>
        <dbReference type="Proteomes" id="UP000024404"/>
    </source>
</evidence>
<sequence length="309" mass="35308">MWDEGWRFFDFYAVDPCGYVHPHYWGMDREPEPPEIYFNTATEKFFDERKKEIEAKKQKAEEMWRAREAAQQMQEQGANFDKPAIQILKRPQGCEMQSSSSQHDMAKLEEKARTMTLQEREAAYLQARERIFGGVQRFDEERDVAFDPTLQMVRSASSCVPAGMPLPHPSYHAPNPRPRLPAMMRTPRPPLYQQPLPLGIPPFRIPPPPPGAYTPSLPPVSQQRFPIGGMQHAPNTQLQSLPYFDSRIPPPTAPPPPYVGQNLGQNLVGMNPAFSDPARNPVPYGRPPTQLLSQNQFTLSFSDQSNRFY</sequence>
<feature type="coiled-coil region" evidence="1">
    <location>
        <begin position="43"/>
        <end position="76"/>
    </location>
</feature>
<reference evidence="4" key="2">
    <citation type="submission" date="2022-06" db="UniProtKB">
        <authorList>
            <consortium name="EnsemblMetazoa"/>
        </authorList>
    </citation>
    <scope>IDENTIFICATION</scope>
</reference>
<evidence type="ECO:0000259" key="3">
    <source>
        <dbReference type="PROSITE" id="PS51673"/>
    </source>
</evidence>
<dbReference type="EMBL" id="CMVM020000294">
    <property type="status" value="NOT_ANNOTATED_CDS"/>
    <property type="molecule type" value="Genomic_DNA"/>
</dbReference>
<reference evidence="5" key="1">
    <citation type="submission" date="2013-10" db="EMBL/GenBank/DDBJ databases">
        <title>Genome sequencing of Onchocerca volvulus.</title>
        <authorList>
            <person name="Cotton J."/>
            <person name="Tsai J."/>
            <person name="Stanley E."/>
            <person name="Tracey A."/>
            <person name="Holroyd N."/>
            <person name="Lustigman S."/>
            <person name="Berriman M."/>
        </authorList>
    </citation>
    <scope>NUCLEOTIDE SEQUENCE</scope>
</reference>
<evidence type="ECO:0000256" key="1">
    <source>
        <dbReference type="SAM" id="Coils"/>
    </source>
</evidence>
<accession>A0A8R1Y7D8</accession>
<keyword evidence="1" id="KW-0175">Coiled coil</keyword>
<feature type="domain" description="SUZ" evidence="3">
    <location>
        <begin position="59"/>
        <end position="136"/>
    </location>
</feature>
<dbReference type="Proteomes" id="UP000024404">
    <property type="component" value="Unassembled WGS sequence"/>
</dbReference>
<evidence type="ECO:0000313" key="4">
    <source>
        <dbReference type="EnsemblMetazoa" id="OVOC9840.1"/>
    </source>
</evidence>
<dbReference type="InterPro" id="IPR024771">
    <property type="entry name" value="SUZ"/>
</dbReference>
<organism evidence="4 5">
    <name type="scientific">Onchocerca volvulus</name>
    <dbReference type="NCBI Taxonomy" id="6282"/>
    <lineage>
        <taxon>Eukaryota</taxon>
        <taxon>Metazoa</taxon>
        <taxon>Ecdysozoa</taxon>
        <taxon>Nematoda</taxon>
        <taxon>Chromadorea</taxon>
        <taxon>Rhabditida</taxon>
        <taxon>Spirurina</taxon>
        <taxon>Spiruromorpha</taxon>
        <taxon>Filarioidea</taxon>
        <taxon>Onchocercidae</taxon>
        <taxon>Onchocerca</taxon>
    </lineage>
</organism>
<dbReference type="PROSITE" id="PS51673">
    <property type="entry name" value="SUZ"/>
    <property type="match status" value="1"/>
</dbReference>
<dbReference type="EnsemblMetazoa" id="OVOC9840.1">
    <property type="protein sequence ID" value="OVOC9840.1"/>
    <property type="gene ID" value="WBGene00246649"/>
</dbReference>
<name>A0A8R1Y7D8_ONCVO</name>
<dbReference type="OMA" id="YHAPNPR"/>
<protein>
    <submittedName>
        <fullName evidence="4">SUZ domain-containing protein</fullName>
    </submittedName>
</protein>
<dbReference type="AlphaFoldDB" id="A0A8R1Y7D8"/>
<keyword evidence="5" id="KW-1185">Reference proteome</keyword>
<evidence type="ECO:0000256" key="2">
    <source>
        <dbReference type="SAM" id="MobiDB-lite"/>
    </source>
</evidence>
<dbReference type="Pfam" id="PF12752">
    <property type="entry name" value="SUZ"/>
    <property type="match status" value="1"/>
</dbReference>
<feature type="region of interest" description="Disordered" evidence="2">
    <location>
        <begin position="271"/>
        <end position="309"/>
    </location>
</feature>